<sequence>MTVKSDIEIARAAQKLPIQEIGARLGIGAADLVPYGHDKAKVGQHFIDGVQDRPDGKLILVTAINPTPAGEGKTTTTVGLGDGLNRIGRKAAICIREASLGPCFGMKGGAAGGGHAQVVPMEDMNLHFTGDFHAITSAHNLLAAMIDNHIYWGNALEIDARRVVWRRVMDMNDRALRDVVSSLGGVANGFPRQTGFDITVASEVMAILCLATSLSDLQNRLGRIIVAYRRDRTPVYASDLKADGAMTVLLKDAMQPNLVQTLENNPAFVHGGPFANIAHGCNSVIATTTALKCADYVVTEAGFGADLGAEKFMNIKCRKAGLAPDCVVLVATVRAMKMNGGVAKGDLAAEDVEAVRRGCPNLGRHIANVKQFGVPVVVAVNHFTGDTEAEIAAVQDYVAEQGSEAILCRHWAEGSAGIEDLARRVAEIADAGQSQFAPLYPDDMPLFEKIERIAKRIYRADQVIADQKIRSQLHEWEEAGYGRLPICMAKTQYSFSTDPTLRGAPTGHDVPIREVRLSAGAGFVVVICGEIMTMPGLPRVPSAEAIMLNDAGQIEGLF</sequence>
<evidence type="ECO:0000256" key="5">
    <source>
        <dbReference type="ARBA" id="ARBA00022840"/>
    </source>
</evidence>
<evidence type="ECO:0000256" key="2">
    <source>
        <dbReference type="ARBA" id="ARBA00022563"/>
    </source>
</evidence>
<feature type="binding site" evidence="8">
    <location>
        <begin position="67"/>
        <end position="74"/>
    </location>
    <ligand>
        <name>ATP</name>
        <dbReference type="ChEBI" id="CHEBI:30616"/>
    </ligand>
</feature>
<evidence type="ECO:0000313" key="9">
    <source>
        <dbReference type="EMBL" id="GGM03285.1"/>
    </source>
</evidence>
<evidence type="ECO:0000256" key="6">
    <source>
        <dbReference type="ARBA" id="ARBA00049033"/>
    </source>
</evidence>
<dbReference type="Gene3D" id="3.40.50.300">
    <property type="entry name" value="P-loop containing nucleotide triphosphate hydrolases"/>
    <property type="match status" value="1"/>
</dbReference>
<gene>
    <name evidence="8 9" type="primary">fhs</name>
    <name evidence="9" type="ORF">GCM10011534_26370</name>
</gene>
<keyword evidence="2 8" id="KW-0554">One-carbon metabolism</keyword>
<dbReference type="Gene3D" id="3.30.1510.10">
    <property type="entry name" value="Domain 2, N(10)-formyltetrahydrofolate synthetase"/>
    <property type="match status" value="1"/>
</dbReference>
<dbReference type="InterPro" id="IPR020628">
    <property type="entry name" value="Formate_THF_ligase_CS"/>
</dbReference>
<keyword evidence="5 8" id="KW-0067">ATP-binding</keyword>
<dbReference type="EMBL" id="BMLF01000002">
    <property type="protein sequence ID" value="GGM03285.1"/>
    <property type="molecule type" value="Genomic_DNA"/>
</dbReference>
<protein>
    <recommendedName>
        <fullName evidence="8">Formate--tetrahydrofolate ligase</fullName>
        <ecNumber evidence="8">6.3.4.3</ecNumber>
    </recommendedName>
    <alternativeName>
        <fullName evidence="8">Formyltetrahydrofolate synthetase</fullName>
        <shortName evidence="8">FHS</shortName>
        <shortName evidence="8">FTHFS</shortName>
    </alternativeName>
</protein>
<dbReference type="PROSITE" id="PS00722">
    <property type="entry name" value="FTHFS_2"/>
    <property type="match status" value="1"/>
</dbReference>
<evidence type="ECO:0000256" key="7">
    <source>
        <dbReference type="ARBA" id="ARBA00061363"/>
    </source>
</evidence>
<dbReference type="GO" id="GO:0035999">
    <property type="term" value="P:tetrahydrofolate interconversion"/>
    <property type="evidence" value="ECO:0007669"/>
    <property type="project" value="UniProtKB-UniRule"/>
</dbReference>
<accession>A0A917WHA7</accession>
<dbReference type="AlphaFoldDB" id="A0A917WHA7"/>
<dbReference type="InterPro" id="IPR000559">
    <property type="entry name" value="Formate_THF_ligase"/>
</dbReference>
<comment type="similarity">
    <text evidence="7 8">Belongs to the formate--tetrahydrofolate ligase family.</text>
</comment>
<dbReference type="NCBIfam" id="NF010030">
    <property type="entry name" value="PRK13505.1"/>
    <property type="match status" value="1"/>
</dbReference>
<comment type="catalytic activity">
    <reaction evidence="6 8">
        <text>(6S)-5,6,7,8-tetrahydrofolate + formate + ATP = (6R)-10-formyltetrahydrofolate + ADP + phosphate</text>
        <dbReference type="Rhea" id="RHEA:20221"/>
        <dbReference type="ChEBI" id="CHEBI:15740"/>
        <dbReference type="ChEBI" id="CHEBI:30616"/>
        <dbReference type="ChEBI" id="CHEBI:43474"/>
        <dbReference type="ChEBI" id="CHEBI:57453"/>
        <dbReference type="ChEBI" id="CHEBI:195366"/>
        <dbReference type="ChEBI" id="CHEBI:456216"/>
        <dbReference type="EC" id="6.3.4.3"/>
    </reaction>
</comment>
<name>A0A917WHA7_9RHOB</name>
<dbReference type="Proteomes" id="UP000649829">
    <property type="component" value="Unassembled WGS sequence"/>
</dbReference>
<dbReference type="Pfam" id="PF01268">
    <property type="entry name" value="FTHFS"/>
    <property type="match status" value="1"/>
</dbReference>
<dbReference type="Gene3D" id="3.10.410.10">
    <property type="entry name" value="Formyltetrahydrofolate synthetase, domain 3"/>
    <property type="match status" value="1"/>
</dbReference>
<comment type="pathway">
    <text evidence="1 8">One-carbon metabolism; tetrahydrofolate interconversion.</text>
</comment>
<organism evidence="9 10">
    <name type="scientific">Pseudooceanicola nanhaiensis</name>
    <dbReference type="NCBI Taxonomy" id="375761"/>
    <lineage>
        <taxon>Bacteria</taxon>
        <taxon>Pseudomonadati</taxon>
        <taxon>Pseudomonadota</taxon>
        <taxon>Alphaproteobacteria</taxon>
        <taxon>Rhodobacterales</taxon>
        <taxon>Paracoccaceae</taxon>
        <taxon>Pseudooceanicola</taxon>
    </lineage>
</organism>
<proteinExistence type="inferred from homology"/>
<dbReference type="PROSITE" id="PS00721">
    <property type="entry name" value="FTHFS_1"/>
    <property type="match status" value="1"/>
</dbReference>
<evidence type="ECO:0000256" key="8">
    <source>
        <dbReference type="HAMAP-Rule" id="MF_01543"/>
    </source>
</evidence>
<evidence type="ECO:0000256" key="4">
    <source>
        <dbReference type="ARBA" id="ARBA00022741"/>
    </source>
</evidence>
<dbReference type="CDD" id="cd00477">
    <property type="entry name" value="FTHFS"/>
    <property type="match status" value="1"/>
</dbReference>
<dbReference type="RefSeq" id="WP_028287517.1">
    <property type="nucleotide sequence ID" value="NZ_BMLF01000002.1"/>
</dbReference>
<reference evidence="9" key="2">
    <citation type="submission" date="2020-09" db="EMBL/GenBank/DDBJ databases">
        <authorList>
            <person name="Sun Q."/>
            <person name="Zhou Y."/>
        </authorList>
    </citation>
    <scope>NUCLEOTIDE SEQUENCE</scope>
    <source>
        <strain evidence="9">CGMCC 1.6293</strain>
    </source>
</reference>
<dbReference type="EC" id="6.3.4.3" evidence="8"/>
<dbReference type="GO" id="GO:0005524">
    <property type="term" value="F:ATP binding"/>
    <property type="evidence" value="ECO:0007669"/>
    <property type="project" value="UniProtKB-UniRule"/>
</dbReference>
<evidence type="ECO:0000256" key="3">
    <source>
        <dbReference type="ARBA" id="ARBA00022598"/>
    </source>
</evidence>
<dbReference type="FunFam" id="3.30.1510.10:FF:000001">
    <property type="entry name" value="Formate--tetrahydrofolate ligase"/>
    <property type="match status" value="1"/>
</dbReference>
<evidence type="ECO:0000256" key="1">
    <source>
        <dbReference type="ARBA" id="ARBA00004777"/>
    </source>
</evidence>
<dbReference type="InterPro" id="IPR027417">
    <property type="entry name" value="P-loop_NTPase"/>
</dbReference>
<dbReference type="HAMAP" id="MF_01543">
    <property type="entry name" value="FTHFS"/>
    <property type="match status" value="1"/>
</dbReference>
<keyword evidence="10" id="KW-1185">Reference proteome</keyword>
<comment type="caution">
    <text evidence="9">The sequence shown here is derived from an EMBL/GenBank/DDBJ whole genome shotgun (WGS) entry which is preliminary data.</text>
</comment>
<dbReference type="SUPFAM" id="SSF52540">
    <property type="entry name" value="P-loop containing nucleoside triphosphate hydrolases"/>
    <property type="match status" value="1"/>
</dbReference>
<keyword evidence="3 8" id="KW-0436">Ligase</keyword>
<evidence type="ECO:0000313" key="10">
    <source>
        <dbReference type="Proteomes" id="UP000649829"/>
    </source>
</evidence>
<dbReference type="FunFam" id="3.10.410.10:FF:000001">
    <property type="entry name" value="Putative formate--tetrahydrofolate ligase"/>
    <property type="match status" value="1"/>
</dbReference>
<reference evidence="9" key="1">
    <citation type="journal article" date="2014" name="Int. J. Syst. Evol. Microbiol.">
        <title>Complete genome sequence of Corynebacterium casei LMG S-19264T (=DSM 44701T), isolated from a smear-ripened cheese.</title>
        <authorList>
            <consortium name="US DOE Joint Genome Institute (JGI-PGF)"/>
            <person name="Walter F."/>
            <person name="Albersmeier A."/>
            <person name="Kalinowski J."/>
            <person name="Ruckert C."/>
        </authorList>
    </citation>
    <scope>NUCLEOTIDE SEQUENCE</scope>
    <source>
        <strain evidence="9">CGMCC 1.6293</strain>
    </source>
</reference>
<dbReference type="GO" id="GO:0004329">
    <property type="term" value="F:formate-tetrahydrofolate ligase activity"/>
    <property type="evidence" value="ECO:0007669"/>
    <property type="project" value="UniProtKB-UniRule"/>
</dbReference>
<keyword evidence="4 8" id="KW-0547">Nucleotide-binding</keyword>